<accession>A0AAV4BEC4</accession>
<dbReference type="EMBL" id="BLXT01004960">
    <property type="protein sequence ID" value="GFO18469.1"/>
    <property type="molecule type" value="Genomic_DNA"/>
</dbReference>
<name>A0AAV4BEC4_9GAST</name>
<proteinExistence type="predicted"/>
<protein>
    <submittedName>
        <fullName evidence="1">Uncharacterized protein</fullName>
    </submittedName>
</protein>
<dbReference type="AlphaFoldDB" id="A0AAV4BEC4"/>
<gene>
    <name evidence="1" type="ORF">PoB_004497400</name>
</gene>
<reference evidence="1 2" key="1">
    <citation type="journal article" date="2021" name="Elife">
        <title>Chloroplast acquisition without the gene transfer in kleptoplastic sea slugs, Plakobranchus ocellatus.</title>
        <authorList>
            <person name="Maeda T."/>
            <person name="Takahashi S."/>
            <person name="Yoshida T."/>
            <person name="Shimamura S."/>
            <person name="Takaki Y."/>
            <person name="Nagai Y."/>
            <person name="Toyoda A."/>
            <person name="Suzuki Y."/>
            <person name="Arimoto A."/>
            <person name="Ishii H."/>
            <person name="Satoh N."/>
            <person name="Nishiyama T."/>
            <person name="Hasebe M."/>
            <person name="Maruyama T."/>
            <person name="Minagawa J."/>
            <person name="Obokata J."/>
            <person name="Shigenobu S."/>
        </authorList>
    </citation>
    <scope>NUCLEOTIDE SEQUENCE [LARGE SCALE GENOMIC DNA]</scope>
</reference>
<evidence type="ECO:0000313" key="1">
    <source>
        <dbReference type="EMBL" id="GFO18469.1"/>
    </source>
</evidence>
<sequence>MFQHHRPSKPWILGVIDLEIGEEAIHQPMFQHNILSKQWILGIIALEVSKKAIHQPMFQHHRLKAGDTWGHRFRG</sequence>
<dbReference type="Proteomes" id="UP000735302">
    <property type="component" value="Unassembled WGS sequence"/>
</dbReference>
<keyword evidence="2" id="KW-1185">Reference proteome</keyword>
<evidence type="ECO:0000313" key="2">
    <source>
        <dbReference type="Proteomes" id="UP000735302"/>
    </source>
</evidence>
<comment type="caution">
    <text evidence="1">The sequence shown here is derived from an EMBL/GenBank/DDBJ whole genome shotgun (WGS) entry which is preliminary data.</text>
</comment>
<feature type="non-terminal residue" evidence="1">
    <location>
        <position position="75"/>
    </location>
</feature>
<organism evidence="1 2">
    <name type="scientific">Plakobranchus ocellatus</name>
    <dbReference type="NCBI Taxonomy" id="259542"/>
    <lineage>
        <taxon>Eukaryota</taxon>
        <taxon>Metazoa</taxon>
        <taxon>Spiralia</taxon>
        <taxon>Lophotrochozoa</taxon>
        <taxon>Mollusca</taxon>
        <taxon>Gastropoda</taxon>
        <taxon>Heterobranchia</taxon>
        <taxon>Euthyneura</taxon>
        <taxon>Panpulmonata</taxon>
        <taxon>Sacoglossa</taxon>
        <taxon>Placobranchoidea</taxon>
        <taxon>Plakobranchidae</taxon>
        <taxon>Plakobranchus</taxon>
    </lineage>
</organism>